<gene>
    <name evidence="2" type="ORF">ABRP34_16935</name>
</gene>
<feature type="compositionally biased region" description="Low complexity" evidence="1">
    <location>
        <begin position="1"/>
        <end position="11"/>
    </location>
</feature>
<protein>
    <submittedName>
        <fullName evidence="2">Uncharacterized protein</fullName>
    </submittedName>
</protein>
<evidence type="ECO:0000313" key="2">
    <source>
        <dbReference type="EMBL" id="XCH10505.1"/>
    </source>
</evidence>
<accession>A0AAU8ELS7</accession>
<sequence length="71" mass="7417">MTDNQRPQGAGAPPPNAQDPNPLASGQLAESPQSDTRTADDPLGEKQLADDPMGSDPLTLDRRNPPRSPGS</sequence>
<dbReference type="RefSeq" id="WP_353711081.1">
    <property type="nucleotide sequence ID" value="NZ_CP159279.1"/>
</dbReference>
<evidence type="ECO:0000256" key="1">
    <source>
        <dbReference type="SAM" id="MobiDB-lite"/>
    </source>
</evidence>
<reference evidence="2" key="1">
    <citation type="submission" date="2024-06" db="EMBL/GenBank/DDBJ databases">
        <title>Biodegradation of dimethachlon by Arthrobacter sp. K5: mechanistic insights and ecological implications.</title>
        <authorList>
            <person name="Hu S."/>
            <person name="Lu P."/>
        </authorList>
    </citation>
    <scope>NUCLEOTIDE SEQUENCE</scope>
    <source>
        <strain evidence="2">K5</strain>
    </source>
</reference>
<dbReference type="AlphaFoldDB" id="A0AAU8ELS7"/>
<proteinExistence type="predicted"/>
<dbReference type="EMBL" id="CP159279">
    <property type="protein sequence ID" value="XCH10505.1"/>
    <property type="molecule type" value="Genomic_DNA"/>
</dbReference>
<feature type="compositionally biased region" description="Basic and acidic residues" evidence="1">
    <location>
        <begin position="37"/>
        <end position="49"/>
    </location>
</feature>
<organism evidence="2">
    <name type="scientific">Arthrobacter sp. K5</name>
    <dbReference type="NCBI Taxonomy" id="2839623"/>
    <lineage>
        <taxon>Bacteria</taxon>
        <taxon>Bacillati</taxon>
        <taxon>Actinomycetota</taxon>
        <taxon>Actinomycetes</taxon>
        <taxon>Micrococcales</taxon>
        <taxon>Micrococcaceae</taxon>
        <taxon>Arthrobacter</taxon>
    </lineage>
</organism>
<name>A0AAU8ELS7_9MICC</name>
<feature type="region of interest" description="Disordered" evidence="1">
    <location>
        <begin position="1"/>
        <end position="71"/>
    </location>
</feature>